<reference evidence="11 12" key="1">
    <citation type="journal article" date="2014" name="Genome Announc.">
        <title>Draft genome sequences of eight enterohepatic helicobacter species isolated from both laboratory and wild rodents.</title>
        <authorList>
            <person name="Sheh A."/>
            <person name="Shen Z."/>
            <person name="Fox J.G."/>
        </authorList>
    </citation>
    <scope>NUCLEOTIDE SEQUENCE [LARGE SCALE GENOMIC DNA]</scope>
    <source>
        <strain evidence="11 12">ATCC 700114</strain>
    </source>
</reference>
<feature type="domain" description="Aspartate/glutamate/uridylate kinase" evidence="10">
    <location>
        <begin position="30"/>
        <end position="266"/>
    </location>
</feature>
<dbReference type="InterPro" id="IPR036393">
    <property type="entry name" value="AceGlu_kinase-like_sf"/>
</dbReference>
<dbReference type="InterPro" id="IPR001057">
    <property type="entry name" value="Glu/AcGlu_kinase"/>
</dbReference>
<dbReference type="CDD" id="cd04250">
    <property type="entry name" value="AAK_NAGK-C"/>
    <property type="match status" value="1"/>
</dbReference>
<feature type="site" description="Transition state stabilizer" evidence="9">
    <location>
        <position position="247"/>
    </location>
</feature>
<gene>
    <name evidence="9 11" type="primary">argB</name>
    <name evidence="11" type="ORF">LS81_005505</name>
</gene>
<dbReference type="PIRSF" id="PIRSF000728">
    <property type="entry name" value="NAGK"/>
    <property type="match status" value="1"/>
</dbReference>
<evidence type="ECO:0000256" key="7">
    <source>
        <dbReference type="ARBA" id="ARBA00022840"/>
    </source>
</evidence>
<evidence type="ECO:0000256" key="2">
    <source>
        <dbReference type="ARBA" id="ARBA00022571"/>
    </source>
</evidence>
<evidence type="ECO:0000256" key="3">
    <source>
        <dbReference type="ARBA" id="ARBA00022605"/>
    </source>
</evidence>
<proteinExistence type="inferred from homology"/>
<dbReference type="InterPro" id="IPR037528">
    <property type="entry name" value="ArgB"/>
</dbReference>
<dbReference type="FunFam" id="3.40.1160.10:FF:000004">
    <property type="entry name" value="Acetylglutamate kinase"/>
    <property type="match status" value="1"/>
</dbReference>
<dbReference type="EC" id="2.7.2.8" evidence="9"/>
<dbReference type="UniPathway" id="UPA00068">
    <property type="reaction ID" value="UER00107"/>
</dbReference>
<evidence type="ECO:0000256" key="9">
    <source>
        <dbReference type="HAMAP-Rule" id="MF_00082"/>
    </source>
</evidence>
<comment type="caution">
    <text evidence="11">The sequence shown here is derived from an EMBL/GenBank/DDBJ whole genome shotgun (WGS) entry which is preliminary data.</text>
</comment>
<keyword evidence="7 9" id="KW-0067">ATP-binding</keyword>
<dbReference type="HAMAP" id="MF_00082">
    <property type="entry name" value="ArgB"/>
    <property type="match status" value="1"/>
</dbReference>
<dbReference type="Gene3D" id="3.40.1160.10">
    <property type="entry name" value="Acetylglutamate kinase-like"/>
    <property type="match status" value="1"/>
</dbReference>
<dbReference type="OrthoDB" id="9803155at2"/>
<dbReference type="EMBL" id="JRPL02000010">
    <property type="protein sequence ID" value="TLD83126.1"/>
    <property type="molecule type" value="Genomic_DNA"/>
</dbReference>
<dbReference type="InterPro" id="IPR041727">
    <property type="entry name" value="NAGK-C"/>
</dbReference>
<dbReference type="GO" id="GO:0042450">
    <property type="term" value="P:L-arginine biosynthetic process via ornithine"/>
    <property type="evidence" value="ECO:0007669"/>
    <property type="project" value="UniProtKB-UniRule"/>
</dbReference>
<protein>
    <recommendedName>
        <fullName evidence="9">Acetylglutamate kinase</fullName>
        <ecNumber evidence="9">2.7.2.8</ecNumber>
    </recommendedName>
    <alternativeName>
        <fullName evidence="9">N-acetyl-L-glutamate 5-phosphotransferase</fullName>
    </alternativeName>
    <alternativeName>
        <fullName evidence="9">NAG kinase</fullName>
        <shortName evidence="9">NAGK</shortName>
    </alternativeName>
</protein>
<dbReference type="PRINTS" id="PR00474">
    <property type="entry name" value="GLU5KINASE"/>
</dbReference>
<comment type="catalytic activity">
    <reaction evidence="8 9">
        <text>N-acetyl-L-glutamate + ATP = N-acetyl-L-glutamyl 5-phosphate + ADP</text>
        <dbReference type="Rhea" id="RHEA:14629"/>
        <dbReference type="ChEBI" id="CHEBI:30616"/>
        <dbReference type="ChEBI" id="CHEBI:44337"/>
        <dbReference type="ChEBI" id="CHEBI:57936"/>
        <dbReference type="ChEBI" id="CHEBI:456216"/>
        <dbReference type="EC" id="2.7.2.8"/>
    </reaction>
</comment>
<dbReference type="GO" id="GO:0005524">
    <property type="term" value="F:ATP binding"/>
    <property type="evidence" value="ECO:0007669"/>
    <property type="project" value="UniProtKB-UniRule"/>
</dbReference>
<feature type="binding site" evidence="9">
    <location>
        <begin position="70"/>
        <end position="71"/>
    </location>
    <ligand>
        <name>substrate</name>
    </ligand>
</feature>
<dbReference type="PANTHER" id="PTHR23342:SF0">
    <property type="entry name" value="N-ACETYLGLUTAMATE SYNTHASE, MITOCHONDRIAL"/>
    <property type="match status" value="1"/>
</dbReference>
<keyword evidence="9" id="KW-0963">Cytoplasm</keyword>
<evidence type="ECO:0000256" key="8">
    <source>
        <dbReference type="ARBA" id="ARBA00048141"/>
    </source>
</evidence>
<comment type="subcellular location">
    <subcellularLocation>
        <location evidence="9">Cytoplasm</location>
    </subcellularLocation>
</comment>
<evidence type="ECO:0000256" key="6">
    <source>
        <dbReference type="ARBA" id="ARBA00022777"/>
    </source>
</evidence>
<evidence type="ECO:0000256" key="1">
    <source>
        <dbReference type="ARBA" id="ARBA00004828"/>
    </source>
</evidence>
<dbReference type="NCBIfam" id="TIGR00761">
    <property type="entry name" value="argB"/>
    <property type="match status" value="1"/>
</dbReference>
<dbReference type="Pfam" id="PF00696">
    <property type="entry name" value="AA_kinase"/>
    <property type="match status" value="1"/>
</dbReference>
<keyword evidence="5 9" id="KW-0547">Nucleotide-binding</keyword>
<organism evidence="11 12">
    <name type="scientific">Helicobacter trogontum</name>
    <dbReference type="NCBI Taxonomy" id="50960"/>
    <lineage>
        <taxon>Bacteria</taxon>
        <taxon>Pseudomonadati</taxon>
        <taxon>Campylobacterota</taxon>
        <taxon>Epsilonproteobacteria</taxon>
        <taxon>Campylobacterales</taxon>
        <taxon>Helicobacteraceae</taxon>
        <taxon>Helicobacter</taxon>
    </lineage>
</organism>
<sequence>MDKEESMKEWQDKAKILIESLPYIQLFRGKTIVIKYGGSAMLNEELQKSLIRDVALLHSIGFQPIIVHGGGKDIDKWLEIVKIERKFKNGLRVTDKDTMKIVEMVLNKISKDIVGMLCEFGVQACGISGKDGRMLQVRPKDSENLGYVGEVVHVDTTLVNAILQDGFVPVICPVGIGSDHSSYNINADDAACAIAEALHAEKLVFLSDIEGVYGDYNDKDSFISELNLREAQNLIDTGKVSGGMIPKLQSCIHAIHNGVSRVHILDGRVQHCLLLEFFTNQGIGTAILKNRF</sequence>
<accession>A0A4U8SAV8</accession>
<dbReference type="GO" id="GO:0003991">
    <property type="term" value="F:acetylglutamate kinase activity"/>
    <property type="evidence" value="ECO:0007669"/>
    <property type="project" value="UniProtKB-UniRule"/>
</dbReference>
<comment type="function">
    <text evidence="9">Catalyzes the ATP-dependent phosphorylation of N-acetyl-L-glutamate.</text>
</comment>
<dbReference type="Proteomes" id="UP000029878">
    <property type="component" value="Unassembled WGS sequence"/>
</dbReference>
<dbReference type="PANTHER" id="PTHR23342">
    <property type="entry name" value="N-ACETYLGLUTAMATE SYNTHASE"/>
    <property type="match status" value="1"/>
</dbReference>
<keyword evidence="4 9" id="KW-0808">Transferase</keyword>
<evidence type="ECO:0000313" key="11">
    <source>
        <dbReference type="EMBL" id="TLD83126.1"/>
    </source>
</evidence>
<feature type="binding site" evidence="9">
    <location>
        <position position="92"/>
    </location>
    <ligand>
        <name>substrate</name>
    </ligand>
</feature>
<evidence type="ECO:0000256" key="4">
    <source>
        <dbReference type="ARBA" id="ARBA00022679"/>
    </source>
</evidence>
<dbReference type="AlphaFoldDB" id="A0A4U8SAV8"/>
<keyword evidence="3 9" id="KW-0028">Amino-acid biosynthesis</keyword>
<evidence type="ECO:0000259" key="10">
    <source>
        <dbReference type="Pfam" id="PF00696"/>
    </source>
</evidence>
<comment type="similarity">
    <text evidence="9">Belongs to the acetylglutamate kinase family. ArgB subfamily.</text>
</comment>
<dbReference type="InterPro" id="IPR004662">
    <property type="entry name" value="AcgluKinase_fam"/>
</dbReference>
<feature type="site" description="Transition state stabilizer" evidence="9">
    <location>
        <position position="35"/>
    </location>
</feature>
<dbReference type="SUPFAM" id="SSF53633">
    <property type="entry name" value="Carbamate kinase-like"/>
    <property type="match status" value="1"/>
</dbReference>
<dbReference type="InterPro" id="IPR001048">
    <property type="entry name" value="Asp/Glu/Uridylate_kinase"/>
</dbReference>
<evidence type="ECO:0000313" key="12">
    <source>
        <dbReference type="Proteomes" id="UP000029878"/>
    </source>
</evidence>
<keyword evidence="2 9" id="KW-0055">Arginine biosynthesis</keyword>
<keyword evidence="6 9" id="KW-0418">Kinase</keyword>
<feature type="binding site" evidence="9">
    <location>
        <position position="184"/>
    </location>
    <ligand>
        <name>substrate</name>
    </ligand>
</feature>
<evidence type="ECO:0000256" key="5">
    <source>
        <dbReference type="ARBA" id="ARBA00022741"/>
    </source>
</evidence>
<name>A0A4U8SAV8_9HELI</name>
<comment type="pathway">
    <text evidence="1 9">Amino-acid biosynthesis; L-arginine biosynthesis; N(2)-acetyl-L-ornithine from L-glutamate: step 2/4.</text>
</comment>
<dbReference type="GO" id="GO:0005737">
    <property type="term" value="C:cytoplasm"/>
    <property type="evidence" value="ECO:0007669"/>
    <property type="project" value="UniProtKB-SubCell"/>
</dbReference>